<dbReference type="GO" id="GO:0006511">
    <property type="term" value="P:ubiquitin-dependent protein catabolic process"/>
    <property type="evidence" value="ECO:0007669"/>
    <property type="project" value="TreeGrafter"/>
</dbReference>
<dbReference type="AlphaFoldDB" id="A0A4Z1KDM3"/>
<dbReference type="SMART" id="SM00088">
    <property type="entry name" value="PINT"/>
    <property type="match status" value="1"/>
</dbReference>
<dbReference type="PROSITE" id="PS50250">
    <property type="entry name" value="PCI"/>
    <property type="match status" value="1"/>
</dbReference>
<protein>
    <recommendedName>
        <fullName evidence="3">PCI domain-containing protein</fullName>
    </recommendedName>
</protein>
<gene>
    <name evidence="4" type="ORF">BPOR_0638g00040</name>
</gene>
<comment type="similarity">
    <text evidence="1">Belongs to the proteasome subunit S11 family.</text>
</comment>
<dbReference type="InterPro" id="IPR054179">
    <property type="entry name" value="PSD13_N"/>
</dbReference>
<dbReference type="GO" id="GO:0005634">
    <property type="term" value="C:nucleus"/>
    <property type="evidence" value="ECO:0007669"/>
    <property type="project" value="TreeGrafter"/>
</dbReference>
<organism evidence="4 5">
    <name type="scientific">Botrytis porri</name>
    <dbReference type="NCBI Taxonomy" id="87229"/>
    <lineage>
        <taxon>Eukaryota</taxon>
        <taxon>Fungi</taxon>
        <taxon>Dikarya</taxon>
        <taxon>Ascomycota</taxon>
        <taxon>Pezizomycotina</taxon>
        <taxon>Leotiomycetes</taxon>
        <taxon>Helotiales</taxon>
        <taxon>Sclerotiniaceae</taxon>
        <taxon>Botrytis</taxon>
    </lineage>
</organism>
<dbReference type="InterPro" id="IPR040798">
    <property type="entry name" value="Rpn9_C"/>
</dbReference>
<evidence type="ECO:0000259" key="3">
    <source>
        <dbReference type="PROSITE" id="PS50250"/>
    </source>
</evidence>
<evidence type="ECO:0000313" key="4">
    <source>
        <dbReference type="EMBL" id="TGO83496.1"/>
    </source>
</evidence>
<dbReference type="InterPro" id="IPR036390">
    <property type="entry name" value="WH_DNA-bd_sf"/>
</dbReference>
<evidence type="ECO:0000313" key="5">
    <source>
        <dbReference type="Proteomes" id="UP000297280"/>
    </source>
</evidence>
<dbReference type="Pfam" id="PF18261">
    <property type="entry name" value="Rpn9_C"/>
    <property type="match status" value="1"/>
</dbReference>
<dbReference type="PANTHER" id="PTHR10539:SF0">
    <property type="entry name" value="26S PROTEASOME NON-ATPASE REGULATORY SUBUNIT 13"/>
    <property type="match status" value="1"/>
</dbReference>
<evidence type="ECO:0000256" key="1">
    <source>
        <dbReference type="ARBA" id="ARBA00006207"/>
    </source>
</evidence>
<dbReference type="PANTHER" id="PTHR10539">
    <property type="entry name" value="26S PROTEASOME NON-ATPASE REGULATORY SUBUNIT 13"/>
    <property type="match status" value="1"/>
</dbReference>
<sequence>MNVDTIPDFLGEQRDAAPADLQHLFLSFEDLWEKKLWHQLTDTLVEFFNHKESASQRLPIYKTFILTFADKINQLKLVTLALSAASQCKDGSERLSFLEAVAKKVDNPNSQDAYVYATVAVATVKLELQDQDGARKYLDKSEKILDGFDSVETIVHAAFYRVNAEYYQSKLEFASYYKNALLYLACIDLNDLTPSERKSRAYDLSIAALVSDTIYNFGELLLHPILDTLVKDDAWLRDLLFAFNRGDLAAYDVLSGHISSNPLLAQHRDGLKQKIYLAALTEAVFRRPPHDRAMTFRTISEETKVRPDEIEHLIMKALSLGLLRGSIDQVDEIARINWVQPKVLDMGQIEGMRTRLEEWDSSVNSLGNWIESKGQDVWAA</sequence>
<feature type="domain" description="PCI" evidence="3">
    <location>
        <begin position="162"/>
        <end position="341"/>
    </location>
</feature>
<dbReference type="GO" id="GO:0005198">
    <property type="term" value="F:structural molecule activity"/>
    <property type="evidence" value="ECO:0007669"/>
    <property type="project" value="TreeGrafter"/>
</dbReference>
<reference evidence="4 5" key="1">
    <citation type="submission" date="2017-12" db="EMBL/GenBank/DDBJ databases">
        <title>Comparative genomics of Botrytis spp.</title>
        <authorList>
            <person name="Valero-Jimenez C.A."/>
            <person name="Tapia P."/>
            <person name="Veloso J."/>
            <person name="Silva-Moreno E."/>
            <person name="Staats M."/>
            <person name="Valdes J.H."/>
            <person name="Van Kan J.A.L."/>
        </authorList>
    </citation>
    <scope>NUCLEOTIDE SEQUENCE [LARGE SCALE GENOMIC DNA]</scope>
    <source>
        <strain evidence="4 5">MUCL3349</strain>
    </source>
</reference>
<dbReference type="Proteomes" id="UP000297280">
    <property type="component" value="Unassembled WGS sequence"/>
</dbReference>
<name>A0A4Z1KDM3_9HELO</name>
<keyword evidence="2" id="KW-0647">Proteasome</keyword>
<dbReference type="STRING" id="87229.A0A4Z1KDM3"/>
<dbReference type="Pfam" id="PF01399">
    <property type="entry name" value="PCI"/>
    <property type="match status" value="1"/>
</dbReference>
<comment type="caution">
    <text evidence="4">The sequence shown here is derived from an EMBL/GenBank/DDBJ whole genome shotgun (WGS) entry which is preliminary data.</text>
</comment>
<dbReference type="GO" id="GO:0008541">
    <property type="term" value="C:proteasome regulatory particle, lid subcomplex"/>
    <property type="evidence" value="ECO:0007669"/>
    <property type="project" value="TreeGrafter"/>
</dbReference>
<dbReference type="InterPro" id="IPR035298">
    <property type="entry name" value="PSMD13"/>
</dbReference>
<dbReference type="EMBL" id="PQXO01000637">
    <property type="protein sequence ID" value="TGO83496.1"/>
    <property type="molecule type" value="Genomic_DNA"/>
</dbReference>
<evidence type="ECO:0000256" key="2">
    <source>
        <dbReference type="ARBA" id="ARBA00022942"/>
    </source>
</evidence>
<dbReference type="SUPFAM" id="SSF46785">
    <property type="entry name" value="Winged helix' DNA-binding domain"/>
    <property type="match status" value="1"/>
</dbReference>
<dbReference type="GO" id="GO:0005829">
    <property type="term" value="C:cytosol"/>
    <property type="evidence" value="ECO:0007669"/>
    <property type="project" value="TreeGrafter"/>
</dbReference>
<proteinExistence type="inferred from homology"/>
<keyword evidence="5" id="KW-1185">Reference proteome</keyword>
<accession>A0A4Z1KDM3</accession>
<dbReference type="Pfam" id="PF22037">
    <property type="entry name" value="PSD13_N"/>
    <property type="match status" value="1"/>
</dbReference>
<dbReference type="InterPro" id="IPR000717">
    <property type="entry name" value="PCI_dom"/>
</dbReference>